<dbReference type="OrthoDB" id="2986394at2"/>
<dbReference type="AlphaFoldDB" id="K9ZFZ2"/>
<proteinExistence type="predicted"/>
<dbReference type="EMBL" id="CP003659">
    <property type="protein sequence ID" value="AFZ57507.1"/>
    <property type="molecule type" value="Genomic_DNA"/>
</dbReference>
<accession>K9ZFZ2</accession>
<evidence type="ECO:0000313" key="2">
    <source>
        <dbReference type="Proteomes" id="UP000010474"/>
    </source>
</evidence>
<sequence>MNERDELIKKIEQEIDSDFGSNKLKEIGYTQAVWTLLSVVEDHHLKIRKIQPLPDEQLYAYVDNLINWLSYPLQVCLREASNNSAKLNRQLINEDYDLAQEWIKKSKEYWNFCLIFPLLHRKKIQINVIGSELFTTDLTTLEPEYEAYNRLVIKTGNDSNKRIDLNKVIQEIIYNTKFNTKTFTVNFSSKLVSDLMYLLKEVTLSRYNLPEEWQFSDFTISQFKSIFITTQALSLAWYLAREMAVDKGIQSLGYSSSVWVVRKQELISHITKYSKQPKITVQNIYDKITFGNAGIRDPDIATQPLIDLHNGHYAISPFIWLNIDAERNLCVLLNQIESEQKTYSKLVKNKESILRDEFIKLAISLGFDCKYGVIETTDVDLAIIDRQKRLCLVMELKWFIEPAEIRECDNRSKELSKGIEQAIKIANDYKSCNKKLIEQVLHIEPDYELMTIVVSKNWIGHFDVQNSEVPIIKSGHLMRKLESSKSLDETISWLKKREYLPKKGKDFDIGYINIELGGWKSKWYGIKLNSHLAPDRKPQY</sequence>
<organism evidence="1 2">
    <name type="scientific">Anabaena cylindrica (strain ATCC 27899 / PCC 7122)</name>
    <dbReference type="NCBI Taxonomy" id="272123"/>
    <lineage>
        <taxon>Bacteria</taxon>
        <taxon>Bacillati</taxon>
        <taxon>Cyanobacteriota</taxon>
        <taxon>Cyanophyceae</taxon>
        <taxon>Nostocales</taxon>
        <taxon>Nostocaceae</taxon>
        <taxon>Anabaena</taxon>
    </lineage>
</organism>
<evidence type="ECO:0000313" key="1">
    <source>
        <dbReference type="EMBL" id="AFZ57507.1"/>
    </source>
</evidence>
<protein>
    <submittedName>
        <fullName evidence="1">Uncharacterized protein</fullName>
    </submittedName>
</protein>
<dbReference type="RefSeq" id="WP_015214153.1">
    <property type="nucleotide sequence ID" value="NC_019771.1"/>
</dbReference>
<gene>
    <name evidence="1" type="ordered locus">Anacy_2026</name>
</gene>
<name>K9ZFZ2_ANACC</name>
<dbReference type="eggNOG" id="ENOG50334U2">
    <property type="taxonomic scope" value="Bacteria"/>
</dbReference>
<dbReference type="PATRIC" id="fig|272123.3.peg.2205"/>
<reference evidence="2" key="1">
    <citation type="journal article" date="2013" name="Proc. Natl. Acad. Sci. U.S.A.">
        <title>Improving the coverage of the cyanobacterial phylum using diversity-driven genome sequencing.</title>
        <authorList>
            <person name="Shih P.M."/>
            <person name="Wu D."/>
            <person name="Latifi A."/>
            <person name="Axen S.D."/>
            <person name="Fewer D.P."/>
            <person name="Talla E."/>
            <person name="Calteau A."/>
            <person name="Cai F."/>
            <person name="Tandeau de Marsac N."/>
            <person name="Rippka R."/>
            <person name="Herdman M."/>
            <person name="Sivonen K."/>
            <person name="Coursin T."/>
            <person name="Laurent T."/>
            <person name="Goodwin L."/>
            <person name="Nolan M."/>
            <person name="Davenport K.W."/>
            <person name="Han C.S."/>
            <person name="Rubin E.M."/>
            <person name="Eisen J.A."/>
            <person name="Woyke T."/>
            <person name="Gugger M."/>
            <person name="Kerfeld C.A."/>
        </authorList>
    </citation>
    <scope>NUCLEOTIDE SEQUENCE [LARGE SCALE GENOMIC DNA]</scope>
    <source>
        <strain evidence="2">ATCC 27899 / PCC 7122</strain>
    </source>
</reference>
<dbReference type="Proteomes" id="UP000010474">
    <property type="component" value="Chromosome"/>
</dbReference>
<dbReference type="KEGG" id="acy:Anacy_2026"/>
<dbReference type="HOGENOM" id="CLU_504029_0_0_3"/>
<keyword evidence="2" id="KW-1185">Reference proteome</keyword>